<dbReference type="AlphaFoldDB" id="A0A8H7ZWP5"/>
<proteinExistence type="inferred from homology"/>
<dbReference type="PANTHER" id="PTHR13349:SF2">
    <property type="entry name" value="TRANSLATION MACHINERY-ASSOCIATED PROTEIN 16"/>
    <property type="match status" value="1"/>
</dbReference>
<comment type="caution">
    <text evidence="3">The sequence shown here is derived from an EMBL/GenBank/DDBJ whole genome shotgun (WGS) entry which is preliminary data.</text>
</comment>
<sequence>MVRLRAPPTPDPSLTPGLCARSRWRLRAAAALHFLFVKKKKNARRPQPPSPFLSCRSHRPARAHPVILFFFVPCVSQPNNRKINAKNIKLGDAVHPSSRKARQLTRSVARSDRLKRNAARKTEAKTPRGAFTSFLSLAFPLPHPFLRVKSGSRNRGWRAPREAAREDAIQIVQSAERAEYAGGFGEWQFFKCFVTARVCPLAWLVDPATVLCLSPDLHPHFGDPELPDVTIPKVLALFRGWQGDLNYLDNIPMTRLRREDAPAAREGRAESLEPMPIEPIAST</sequence>
<gene>
    <name evidence="3" type="ORF">BJ554DRAFT_7123</name>
</gene>
<name>A0A8H7ZWP5_9FUNG</name>
<evidence type="ECO:0000313" key="3">
    <source>
        <dbReference type="EMBL" id="KAG5460785.1"/>
    </source>
</evidence>
<dbReference type="InterPro" id="IPR038356">
    <property type="entry name" value="Tma16_sf"/>
</dbReference>
<dbReference type="OrthoDB" id="270284at2759"/>
<comment type="similarity">
    <text evidence="1">Belongs to the TMA16 family.</text>
</comment>
<dbReference type="InterPro" id="IPR021346">
    <property type="entry name" value="Tma16"/>
</dbReference>
<feature type="region of interest" description="Disordered" evidence="2">
    <location>
        <begin position="259"/>
        <end position="283"/>
    </location>
</feature>
<dbReference type="Gene3D" id="1.20.1440.170">
    <property type="entry name" value="Translation machinery-associated protein 16-like"/>
    <property type="match status" value="1"/>
</dbReference>
<dbReference type="PANTHER" id="PTHR13349">
    <property type="entry name" value="TRANSLATION MACHINERY-ASSOCIATED PROTEIN 16"/>
    <property type="match status" value="1"/>
</dbReference>
<protein>
    <submittedName>
        <fullName evidence="3">Uncharacterized protein</fullName>
    </submittedName>
</protein>
<dbReference type="EMBL" id="JAEFCI010004709">
    <property type="protein sequence ID" value="KAG5460785.1"/>
    <property type="molecule type" value="Genomic_DNA"/>
</dbReference>
<dbReference type="Pfam" id="PF11176">
    <property type="entry name" value="Tma16"/>
    <property type="match status" value="1"/>
</dbReference>
<evidence type="ECO:0000313" key="4">
    <source>
        <dbReference type="Proteomes" id="UP000673691"/>
    </source>
</evidence>
<accession>A0A8H7ZWP5</accession>
<organism evidence="3 4">
    <name type="scientific">Olpidium bornovanus</name>
    <dbReference type="NCBI Taxonomy" id="278681"/>
    <lineage>
        <taxon>Eukaryota</taxon>
        <taxon>Fungi</taxon>
        <taxon>Fungi incertae sedis</taxon>
        <taxon>Olpidiomycota</taxon>
        <taxon>Olpidiomycotina</taxon>
        <taxon>Olpidiomycetes</taxon>
        <taxon>Olpidiales</taxon>
        <taxon>Olpidiaceae</taxon>
        <taxon>Olpidium</taxon>
    </lineage>
</organism>
<dbReference type="Proteomes" id="UP000673691">
    <property type="component" value="Unassembled WGS sequence"/>
</dbReference>
<dbReference type="GO" id="GO:0005634">
    <property type="term" value="C:nucleus"/>
    <property type="evidence" value="ECO:0007669"/>
    <property type="project" value="TreeGrafter"/>
</dbReference>
<evidence type="ECO:0000256" key="2">
    <source>
        <dbReference type="SAM" id="MobiDB-lite"/>
    </source>
</evidence>
<feature type="compositionally biased region" description="Basic and acidic residues" evidence="2">
    <location>
        <begin position="259"/>
        <end position="271"/>
    </location>
</feature>
<keyword evidence="4" id="KW-1185">Reference proteome</keyword>
<evidence type="ECO:0000256" key="1">
    <source>
        <dbReference type="ARBA" id="ARBA00034127"/>
    </source>
</evidence>
<reference evidence="3 4" key="1">
    <citation type="journal article" name="Sci. Rep.">
        <title>Genome-scale phylogenetic analyses confirm Olpidium as the closest living zoosporic fungus to the non-flagellated, terrestrial fungi.</title>
        <authorList>
            <person name="Chang Y."/>
            <person name="Rochon D."/>
            <person name="Sekimoto S."/>
            <person name="Wang Y."/>
            <person name="Chovatia M."/>
            <person name="Sandor L."/>
            <person name="Salamov A."/>
            <person name="Grigoriev I.V."/>
            <person name="Stajich J.E."/>
            <person name="Spatafora J.W."/>
        </authorList>
    </citation>
    <scope>NUCLEOTIDE SEQUENCE [LARGE SCALE GENOMIC DNA]</scope>
    <source>
        <strain evidence="3">S191</strain>
    </source>
</reference>